<dbReference type="Pfam" id="PF00270">
    <property type="entry name" value="DEAD"/>
    <property type="match status" value="1"/>
</dbReference>
<dbReference type="InterPro" id="IPR014001">
    <property type="entry name" value="Helicase_ATP-bd"/>
</dbReference>
<reference evidence="11 12" key="1">
    <citation type="submission" date="2018-07" db="EMBL/GenBank/DDBJ databases">
        <title>Genomic Encyclopedia of Type Strains, Phase IV (KMG-IV): sequencing the most valuable type-strain genomes for metagenomic binning, comparative biology and taxonomic classification.</title>
        <authorList>
            <person name="Goeker M."/>
        </authorList>
    </citation>
    <scope>NUCLEOTIDE SEQUENCE [LARGE SCALE GENOMIC DNA]</scope>
    <source>
        <strain evidence="11 12">DSM 26407</strain>
    </source>
</reference>
<dbReference type="PANTHER" id="PTHR18934">
    <property type="entry name" value="ATP-DEPENDENT RNA HELICASE"/>
    <property type="match status" value="1"/>
</dbReference>
<evidence type="ECO:0000313" key="11">
    <source>
        <dbReference type="EMBL" id="RCX32147.1"/>
    </source>
</evidence>
<evidence type="ECO:0000259" key="9">
    <source>
        <dbReference type="PROSITE" id="PS51192"/>
    </source>
</evidence>
<keyword evidence="12" id="KW-1185">Reference proteome</keyword>
<dbReference type="InterPro" id="IPR011709">
    <property type="entry name" value="DEAD-box_helicase_OB_fold"/>
</dbReference>
<dbReference type="InterPro" id="IPR001650">
    <property type="entry name" value="Helicase_C-like"/>
</dbReference>
<feature type="domain" description="Helicase C-terminal" evidence="10">
    <location>
        <begin position="270"/>
        <end position="440"/>
    </location>
</feature>
<dbReference type="PANTHER" id="PTHR18934:SF99">
    <property type="entry name" value="ATP-DEPENDENT RNA HELICASE DHX37-RELATED"/>
    <property type="match status" value="1"/>
</dbReference>
<dbReference type="Pfam" id="PF04408">
    <property type="entry name" value="WHD_HA2"/>
    <property type="match status" value="1"/>
</dbReference>
<dbReference type="SMART" id="SM00382">
    <property type="entry name" value="AAA"/>
    <property type="match status" value="1"/>
</dbReference>
<name>A0A369CI68_9GAMM</name>
<dbReference type="Pfam" id="PF00271">
    <property type="entry name" value="Helicase_C"/>
    <property type="match status" value="1"/>
</dbReference>
<dbReference type="GO" id="GO:0003723">
    <property type="term" value="F:RNA binding"/>
    <property type="evidence" value="ECO:0007669"/>
    <property type="project" value="TreeGrafter"/>
</dbReference>
<dbReference type="InterPro" id="IPR007502">
    <property type="entry name" value="Helicase-assoc_dom"/>
</dbReference>
<dbReference type="Gene3D" id="1.20.120.1080">
    <property type="match status" value="1"/>
</dbReference>
<dbReference type="InterPro" id="IPR003593">
    <property type="entry name" value="AAA+_ATPase"/>
</dbReference>
<feature type="region of interest" description="Disordered" evidence="8">
    <location>
        <begin position="632"/>
        <end position="651"/>
    </location>
</feature>
<dbReference type="SMART" id="SM00487">
    <property type="entry name" value="DEXDc"/>
    <property type="match status" value="1"/>
</dbReference>
<evidence type="ECO:0000256" key="2">
    <source>
        <dbReference type="ARBA" id="ARBA00012552"/>
    </source>
</evidence>
<evidence type="ECO:0000256" key="3">
    <source>
        <dbReference type="ARBA" id="ARBA00022741"/>
    </source>
</evidence>
<dbReference type="InterPro" id="IPR011545">
    <property type="entry name" value="DEAD/DEAH_box_helicase_dom"/>
</dbReference>
<organism evidence="11 12">
    <name type="scientific">Thioalbus denitrificans</name>
    <dbReference type="NCBI Taxonomy" id="547122"/>
    <lineage>
        <taxon>Bacteria</taxon>
        <taxon>Pseudomonadati</taxon>
        <taxon>Pseudomonadota</taxon>
        <taxon>Gammaproteobacteria</taxon>
        <taxon>Chromatiales</taxon>
        <taxon>Ectothiorhodospiraceae</taxon>
        <taxon>Thioalbus</taxon>
    </lineage>
</organism>
<dbReference type="CDD" id="cd18791">
    <property type="entry name" value="SF2_C_RHA"/>
    <property type="match status" value="1"/>
</dbReference>
<dbReference type="GO" id="GO:0005524">
    <property type="term" value="F:ATP binding"/>
    <property type="evidence" value="ECO:0007669"/>
    <property type="project" value="UniProtKB-KW"/>
</dbReference>
<keyword evidence="6" id="KW-0067">ATP-binding</keyword>
<dbReference type="FunFam" id="3.40.50.300:FF:000439">
    <property type="entry name" value="ATP-dependent RNA helicase HrpA"/>
    <property type="match status" value="1"/>
</dbReference>
<dbReference type="Gene3D" id="3.40.50.300">
    <property type="entry name" value="P-loop containing nucleotide triphosphate hydrolases"/>
    <property type="match status" value="2"/>
</dbReference>
<evidence type="ECO:0000256" key="5">
    <source>
        <dbReference type="ARBA" id="ARBA00022806"/>
    </source>
</evidence>
<dbReference type="InterPro" id="IPR024590">
    <property type="entry name" value="HrpA_C"/>
</dbReference>
<dbReference type="EC" id="3.6.4.13" evidence="2"/>
<dbReference type="GO" id="GO:0016787">
    <property type="term" value="F:hydrolase activity"/>
    <property type="evidence" value="ECO:0007669"/>
    <property type="project" value="UniProtKB-KW"/>
</dbReference>
<dbReference type="Pfam" id="PF11898">
    <property type="entry name" value="DUF3418"/>
    <property type="match status" value="1"/>
</dbReference>
<dbReference type="PROSITE" id="PS51194">
    <property type="entry name" value="HELICASE_CTER"/>
    <property type="match status" value="1"/>
</dbReference>
<dbReference type="PROSITE" id="PS51192">
    <property type="entry name" value="HELICASE_ATP_BIND_1"/>
    <property type="match status" value="1"/>
</dbReference>
<keyword evidence="3" id="KW-0547">Nucleotide-binding</keyword>
<dbReference type="Pfam" id="PF07717">
    <property type="entry name" value="OB_NTP_bind"/>
    <property type="match status" value="1"/>
</dbReference>
<keyword evidence="4" id="KW-0378">Hydrolase</keyword>
<dbReference type="InterPro" id="IPR048333">
    <property type="entry name" value="HA2_WH"/>
</dbReference>
<dbReference type="EMBL" id="QPJY01000002">
    <property type="protein sequence ID" value="RCX32147.1"/>
    <property type="molecule type" value="Genomic_DNA"/>
</dbReference>
<evidence type="ECO:0000259" key="10">
    <source>
        <dbReference type="PROSITE" id="PS51194"/>
    </source>
</evidence>
<dbReference type="SMART" id="SM00847">
    <property type="entry name" value="HA2"/>
    <property type="match status" value="1"/>
</dbReference>
<dbReference type="RefSeq" id="WP_114278959.1">
    <property type="nucleotide sequence ID" value="NZ_QPJY01000002.1"/>
</dbReference>
<evidence type="ECO:0000313" key="12">
    <source>
        <dbReference type="Proteomes" id="UP000252707"/>
    </source>
</evidence>
<dbReference type="InterPro" id="IPR027417">
    <property type="entry name" value="P-loop_NTPase"/>
</dbReference>
<dbReference type="SMART" id="SM00490">
    <property type="entry name" value="HELICc"/>
    <property type="match status" value="1"/>
</dbReference>
<comment type="catalytic activity">
    <reaction evidence="7">
        <text>ATP + H2O = ADP + phosphate + H(+)</text>
        <dbReference type="Rhea" id="RHEA:13065"/>
        <dbReference type="ChEBI" id="CHEBI:15377"/>
        <dbReference type="ChEBI" id="CHEBI:15378"/>
        <dbReference type="ChEBI" id="CHEBI:30616"/>
        <dbReference type="ChEBI" id="CHEBI:43474"/>
        <dbReference type="ChEBI" id="CHEBI:456216"/>
        <dbReference type="EC" id="3.6.4.13"/>
    </reaction>
</comment>
<dbReference type="GO" id="GO:0003724">
    <property type="term" value="F:RNA helicase activity"/>
    <property type="evidence" value="ECO:0007669"/>
    <property type="project" value="UniProtKB-EC"/>
</dbReference>
<accession>A0A369CI68</accession>
<dbReference type="CDD" id="cd17989">
    <property type="entry name" value="DEXHc_HrpA"/>
    <property type="match status" value="1"/>
</dbReference>
<evidence type="ECO:0000256" key="4">
    <source>
        <dbReference type="ARBA" id="ARBA00022801"/>
    </source>
</evidence>
<evidence type="ECO:0000256" key="8">
    <source>
        <dbReference type="SAM" id="MobiDB-lite"/>
    </source>
</evidence>
<protein>
    <recommendedName>
        <fullName evidence="2">RNA helicase</fullName>
        <ecNumber evidence="2">3.6.4.13</ecNumber>
    </recommendedName>
</protein>
<sequence length="1323" mass="148237">MTLHHAVKILQAELHGCMLADRRRLRGRLRRLLERGEGMDKLAVLEAEVRASAARRERRRAALPVPEFPPELPVSAQRDVIADAIRDHQVVVIAGETGSGKTTQLPKICLELGRGVDGLIGHTQPRRIAARNVAQRIADELGTPLGQAVGYKVRFTDRGGGDTHIKLMTDGILLAETQGDRRLEQYDTLIIDEAHERSLNIDFLLGYIRQLLPRRPDLKVIITSATIDPQRFSRFFGGAPVLEVSGRTYPVEVRYRPLYSGEGADGDRDQLQGILDAVDEAARHGPGDTLVFLAGEREIRETAEALRKHHPPHTQILPLFARLSAAEQQRVFAPHGGRRIVLATNVAETSLTVPGIRYVVDPGTARISRYSVRSKVQGLLIEPISQASANQRKGRCGRISAGLCFRLYAEEDFLSRPEFTDPEILRTNLAAVILRMQALGLGDVERFPFLDAPDARAVNDGFRLLGELGALDGHRGLTPLGRQLARLPVDPRIGRMVLAGAERHCLEEVLIIASALSIQDPRERPLEAQQAADEAHKAFRHPESDFLGHVNLWRVYQEQKQHLSQNKLRRWCRDHFLSFLRMREWEDIHTQIFTLVREMGMRPNQVPAEYDAVHKALLSGLLDNVALRIDGGEGEGAEKSGRRRPPTQYQGARGTRLQIFPGSSLAARKPRWIVAAELVETQRVYARGVARVEPEWVEEVGAHLVRRNLFDPHWEKRPARVMAYERVSLYGLVLQPKRPVHYGPVAPDEAREIFIRAALVRGDYRTDAEFFAHNRALIEEVEGLESKSRRRDILVDEAVLYEFYDRQVPAGIHSGAQFEKWLRQAGRERPDLLHLSREYLMQHGAAGITEDSFPGTLEVEGLTLPLDYHFEPGHEADGVTVSVPAAALNQLRPEAFGWLVPGLLRDKVIALIKSLPKSLRRSFVPVPDFADACLERMEAGAGELTVALGTALAQMTGIRVPAEAWREAALPDHLRMRFRVLEGKRELASGRDLPALRDQLQGVARQSFRKASDRRFEREGIRSWDFGDLPEQVVLDSRGGLSGYPGLVDRGEAVDLRLFDTPQKAETASRHGLTRLFLLALGTDARRLAKGLPVSRAMCLHYTLAVRAEPPATVMLPADDPDLAPCEALRRDLLRAAAVEVFLGDAPLARDRQAFERRLEEGRRRLVETANRLAASTERALETYHGVAGRLAREPGPADAPAWADLREQLGALVYRGFAAVTPAESLRHLPRYLAAMERRLEKRALNPARDDQSMAEIRPLWEAWRRRAEVVAGEGRCDPALVAFRWALEELRVSLFAQELKTAQPVSLKRLRNRWAELECVD</sequence>
<dbReference type="FunFam" id="1.20.120.1080:FF:000005">
    <property type="entry name" value="ATP-dependent helicase HrpA"/>
    <property type="match status" value="1"/>
</dbReference>
<dbReference type="FunFam" id="3.40.50.300:FF:000575">
    <property type="entry name" value="ATP-dependent helicase hrpA"/>
    <property type="match status" value="1"/>
</dbReference>
<dbReference type="Proteomes" id="UP000252707">
    <property type="component" value="Unassembled WGS sequence"/>
</dbReference>
<gene>
    <name evidence="11" type="ORF">DFQ59_102500</name>
</gene>
<evidence type="ECO:0000256" key="7">
    <source>
        <dbReference type="ARBA" id="ARBA00047984"/>
    </source>
</evidence>
<dbReference type="NCBIfam" id="TIGR01967">
    <property type="entry name" value="DEAH_box_HrpA"/>
    <property type="match status" value="1"/>
</dbReference>
<feature type="domain" description="Helicase ATP-binding" evidence="9">
    <location>
        <begin position="82"/>
        <end position="245"/>
    </location>
</feature>
<evidence type="ECO:0000256" key="1">
    <source>
        <dbReference type="ARBA" id="ARBA00008792"/>
    </source>
</evidence>
<dbReference type="InterPro" id="IPR010222">
    <property type="entry name" value="RNA_helicase_HrpA"/>
</dbReference>
<dbReference type="OrthoDB" id="9805617at2"/>
<dbReference type="Pfam" id="PF21010">
    <property type="entry name" value="HA2_C"/>
    <property type="match status" value="1"/>
</dbReference>
<evidence type="ECO:0000256" key="6">
    <source>
        <dbReference type="ARBA" id="ARBA00022840"/>
    </source>
</evidence>
<proteinExistence type="inferred from homology"/>
<keyword evidence="5 11" id="KW-0347">Helicase</keyword>
<comment type="similarity">
    <text evidence="1">Belongs to the DEAD box helicase family. DEAH subfamily.</text>
</comment>
<dbReference type="SUPFAM" id="SSF52540">
    <property type="entry name" value="P-loop containing nucleoside triphosphate hydrolases"/>
    <property type="match status" value="1"/>
</dbReference>
<dbReference type="NCBIfam" id="NF008348">
    <property type="entry name" value="PRK11131.1"/>
    <property type="match status" value="1"/>
</dbReference>
<comment type="caution">
    <text evidence="11">The sequence shown here is derived from an EMBL/GenBank/DDBJ whole genome shotgun (WGS) entry which is preliminary data.</text>
</comment>